<reference evidence="2 3" key="1">
    <citation type="submission" date="2023-05" db="EMBL/GenBank/DDBJ databases">
        <title>B98-5 Cell Line De Novo Hybrid Assembly: An Optical Mapping Approach.</title>
        <authorList>
            <person name="Kananen K."/>
            <person name="Auerbach J.A."/>
            <person name="Kautto E."/>
            <person name="Blachly J.S."/>
        </authorList>
    </citation>
    <scope>NUCLEOTIDE SEQUENCE [LARGE SCALE GENOMIC DNA]</scope>
    <source>
        <strain evidence="2">B95-8</strain>
        <tissue evidence="2">Cell line</tissue>
    </source>
</reference>
<dbReference type="EMBL" id="JASSZA010000207">
    <property type="protein sequence ID" value="KAK2081547.1"/>
    <property type="molecule type" value="Genomic_DNA"/>
</dbReference>
<evidence type="ECO:0000313" key="2">
    <source>
        <dbReference type="EMBL" id="KAK2081547.1"/>
    </source>
</evidence>
<sequence length="151" mass="16601">MPTGPSAPPRSALTGPGPPPPWVPKQNRQHPQHQAHMPGISVPSATRSCSETGTHPDLGILACPHSPNRQHTQRRRCRRPRLGTRAGRCFHHGETLPRLGEARAAAGERRSTPTLWTGGCLYSPTTKRKPRLHRNETQRYSHATTAQTGRA</sequence>
<feature type="non-terminal residue" evidence="2">
    <location>
        <position position="151"/>
    </location>
</feature>
<keyword evidence="3" id="KW-1185">Reference proteome</keyword>
<feature type="compositionally biased region" description="Polar residues" evidence="1">
    <location>
        <begin position="43"/>
        <end position="53"/>
    </location>
</feature>
<accession>A0ABQ9TBF4</accession>
<organism evidence="2 3">
    <name type="scientific">Saguinus oedipus</name>
    <name type="common">Cotton-top tamarin</name>
    <name type="synonym">Oedipomidas oedipus</name>
    <dbReference type="NCBI Taxonomy" id="9490"/>
    <lineage>
        <taxon>Eukaryota</taxon>
        <taxon>Metazoa</taxon>
        <taxon>Chordata</taxon>
        <taxon>Craniata</taxon>
        <taxon>Vertebrata</taxon>
        <taxon>Euteleostomi</taxon>
        <taxon>Mammalia</taxon>
        <taxon>Eutheria</taxon>
        <taxon>Euarchontoglires</taxon>
        <taxon>Primates</taxon>
        <taxon>Haplorrhini</taxon>
        <taxon>Platyrrhini</taxon>
        <taxon>Cebidae</taxon>
        <taxon>Callitrichinae</taxon>
        <taxon>Saguinus</taxon>
    </lineage>
</organism>
<feature type="region of interest" description="Disordered" evidence="1">
    <location>
        <begin position="1"/>
        <end position="80"/>
    </location>
</feature>
<name>A0ABQ9TBF4_SAGOE</name>
<protein>
    <submittedName>
        <fullName evidence="2">Uncharacterized protein</fullName>
    </submittedName>
</protein>
<dbReference type="Proteomes" id="UP001266305">
    <property type="component" value="Unassembled WGS sequence"/>
</dbReference>
<gene>
    <name evidence="2" type="ORF">P7K49_040867</name>
</gene>
<evidence type="ECO:0000256" key="1">
    <source>
        <dbReference type="SAM" id="MobiDB-lite"/>
    </source>
</evidence>
<evidence type="ECO:0000313" key="3">
    <source>
        <dbReference type="Proteomes" id="UP001266305"/>
    </source>
</evidence>
<comment type="caution">
    <text evidence="2">The sequence shown here is derived from an EMBL/GenBank/DDBJ whole genome shotgun (WGS) entry which is preliminary data.</text>
</comment>
<feature type="compositionally biased region" description="Polar residues" evidence="1">
    <location>
        <begin position="140"/>
        <end position="151"/>
    </location>
</feature>
<feature type="region of interest" description="Disordered" evidence="1">
    <location>
        <begin position="117"/>
        <end position="151"/>
    </location>
</feature>
<proteinExistence type="predicted"/>
<feature type="compositionally biased region" description="Basic residues" evidence="1">
    <location>
        <begin position="71"/>
        <end position="80"/>
    </location>
</feature>